<dbReference type="SMART" id="SM00320">
    <property type="entry name" value="WD40"/>
    <property type="match status" value="1"/>
</dbReference>
<dbReference type="GO" id="GO:0005634">
    <property type="term" value="C:nucleus"/>
    <property type="evidence" value="ECO:0007669"/>
    <property type="project" value="TreeGrafter"/>
</dbReference>
<dbReference type="PROSITE" id="PS50082">
    <property type="entry name" value="WD_REPEATS_2"/>
    <property type="match status" value="1"/>
</dbReference>
<reference evidence="9" key="1">
    <citation type="journal article" date="2017" name="Nat. Microbiol.">
        <title>Global analysis of biosynthetic gene clusters reveals vast potential of secondary metabolite production in Penicillium species.</title>
        <authorList>
            <person name="Nielsen J.C."/>
            <person name="Grijseels S."/>
            <person name="Prigent S."/>
            <person name="Ji B."/>
            <person name="Dainat J."/>
            <person name="Nielsen K.F."/>
            <person name="Frisvad J.C."/>
            <person name="Workman M."/>
            <person name="Nielsen J."/>
        </authorList>
    </citation>
    <scope>NUCLEOTIDE SEQUENCE [LARGE SCALE GENOMIC DNA]</scope>
    <source>
        <strain evidence="9">IBT 11843</strain>
    </source>
</reference>
<evidence type="ECO:0000256" key="3">
    <source>
        <dbReference type="ARBA" id="ARBA00022737"/>
    </source>
</evidence>
<dbReference type="GO" id="GO:1990234">
    <property type="term" value="C:transferase complex"/>
    <property type="evidence" value="ECO:0007669"/>
    <property type="project" value="UniProtKB-ARBA"/>
</dbReference>
<keyword evidence="3" id="KW-0677">Repeat</keyword>
<evidence type="ECO:0000256" key="6">
    <source>
        <dbReference type="ARBA" id="ARBA00043913"/>
    </source>
</evidence>
<comment type="similarity">
    <text evidence="4">Belongs to the WD repeat MDV1/CAF4 family.</text>
</comment>
<dbReference type="AlphaFoldDB" id="A0A1V6NNI7"/>
<dbReference type="InterPro" id="IPR036322">
    <property type="entry name" value="WD40_repeat_dom_sf"/>
</dbReference>
<dbReference type="STRING" id="69771.A0A1V6NNI7"/>
<dbReference type="PANTHER" id="PTHR22847">
    <property type="entry name" value="WD40 REPEAT PROTEIN"/>
    <property type="match status" value="1"/>
</dbReference>
<evidence type="ECO:0000313" key="9">
    <source>
        <dbReference type="Proteomes" id="UP000191522"/>
    </source>
</evidence>
<dbReference type="EMBL" id="MDYL01000049">
    <property type="protein sequence ID" value="OQD66311.1"/>
    <property type="molecule type" value="Genomic_DNA"/>
</dbReference>
<comment type="subcellular location">
    <subcellularLocation>
        <location evidence="1">Mitochondrion outer membrane</location>
        <topology evidence="1">Peripheral membrane protein</topology>
        <orientation evidence="1">Cytoplasmic side</orientation>
    </subcellularLocation>
</comment>
<dbReference type="InterPro" id="IPR001680">
    <property type="entry name" value="WD40_rpt"/>
</dbReference>
<evidence type="ECO:0000256" key="7">
    <source>
        <dbReference type="PROSITE-ProRule" id="PRU00221"/>
    </source>
</evidence>
<dbReference type="Proteomes" id="UP000191522">
    <property type="component" value="Unassembled WGS sequence"/>
</dbReference>
<accession>A0A1V6NNI7</accession>
<dbReference type="Pfam" id="PF00400">
    <property type="entry name" value="WD40"/>
    <property type="match status" value="1"/>
</dbReference>
<dbReference type="PROSITE" id="PS50294">
    <property type="entry name" value="WD_REPEATS_REGION"/>
    <property type="match status" value="1"/>
</dbReference>
<keyword evidence="2 7" id="KW-0853">WD repeat</keyword>
<dbReference type="Gene3D" id="2.130.10.10">
    <property type="entry name" value="YVTN repeat-like/Quinoprotein amine dehydrogenase"/>
    <property type="match status" value="1"/>
</dbReference>
<dbReference type="InterPro" id="IPR015943">
    <property type="entry name" value="WD40/YVTN_repeat-like_dom_sf"/>
</dbReference>
<gene>
    <name evidence="8" type="ORF">PENDEC_c049G03343</name>
</gene>
<organism evidence="8 9">
    <name type="scientific">Penicillium decumbens</name>
    <dbReference type="NCBI Taxonomy" id="69771"/>
    <lineage>
        <taxon>Eukaryota</taxon>
        <taxon>Fungi</taxon>
        <taxon>Dikarya</taxon>
        <taxon>Ascomycota</taxon>
        <taxon>Pezizomycotina</taxon>
        <taxon>Eurotiomycetes</taxon>
        <taxon>Eurotiomycetidae</taxon>
        <taxon>Eurotiales</taxon>
        <taxon>Aspergillaceae</taxon>
        <taxon>Penicillium</taxon>
    </lineage>
</organism>
<evidence type="ECO:0000256" key="2">
    <source>
        <dbReference type="ARBA" id="ARBA00022574"/>
    </source>
</evidence>
<feature type="repeat" description="WD" evidence="7">
    <location>
        <begin position="97"/>
        <end position="138"/>
    </location>
</feature>
<comment type="function">
    <text evidence="6">Involved in mitochondrial fission. Acts as an adapter protein required to form mitochondrial fission complexes. Formation of these complexes is required to promote constriction and fission of the mitochondrial compartment at a late step in mitochondrial division.</text>
</comment>
<sequence>MSLLGLTSQMLGILDTLQTGMSGNESSTILDFLHDAKRFVLKIRQIADEAPLQIYCAGLVFAPRTAIIRREFKSELPIWICQFPQVNETWSAELQALEGHTGSVQSVAFSPDGQLLASGSYDKTVRLWDTATGGLQETLSIEVMVTTLEFSEA</sequence>
<dbReference type="InterPro" id="IPR019775">
    <property type="entry name" value="WD40_repeat_CS"/>
</dbReference>
<dbReference type="SUPFAM" id="SSF50978">
    <property type="entry name" value="WD40 repeat-like"/>
    <property type="match status" value="1"/>
</dbReference>
<evidence type="ECO:0000256" key="4">
    <source>
        <dbReference type="ARBA" id="ARBA00038415"/>
    </source>
</evidence>
<evidence type="ECO:0000256" key="5">
    <source>
        <dbReference type="ARBA" id="ARBA00039789"/>
    </source>
</evidence>
<evidence type="ECO:0000313" key="8">
    <source>
        <dbReference type="EMBL" id="OQD66311.1"/>
    </source>
</evidence>
<keyword evidence="9" id="KW-1185">Reference proteome</keyword>
<evidence type="ECO:0000256" key="1">
    <source>
        <dbReference type="ARBA" id="ARBA00004570"/>
    </source>
</evidence>
<comment type="caution">
    <text evidence="8">The sequence shown here is derived from an EMBL/GenBank/DDBJ whole genome shotgun (WGS) entry which is preliminary data.</text>
</comment>
<proteinExistence type="inferred from homology"/>
<dbReference type="OMA" id="ELPIWIC"/>
<dbReference type="OrthoDB" id="538223at2759"/>
<protein>
    <recommendedName>
        <fullName evidence="5">Mitochondrial division protein 1</fullName>
    </recommendedName>
</protein>
<dbReference type="PROSITE" id="PS00678">
    <property type="entry name" value="WD_REPEATS_1"/>
    <property type="match status" value="1"/>
</dbReference>
<dbReference type="GO" id="GO:0005741">
    <property type="term" value="C:mitochondrial outer membrane"/>
    <property type="evidence" value="ECO:0007669"/>
    <property type="project" value="UniProtKB-SubCell"/>
</dbReference>
<name>A0A1V6NNI7_PENDC</name>
<dbReference type="PANTHER" id="PTHR22847:SF637">
    <property type="entry name" value="WD REPEAT DOMAIN 5B"/>
    <property type="match status" value="1"/>
</dbReference>